<dbReference type="OrthoDB" id="3529763at2"/>
<feature type="chain" id="PRO_5039224905" description="LGFP repeat-containing protein" evidence="1">
    <location>
        <begin position="25"/>
        <end position="198"/>
    </location>
</feature>
<dbReference type="Pfam" id="PF08310">
    <property type="entry name" value="LGFP"/>
    <property type="match status" value="1"/>
</dbReference>
<dbReference type="Proteomes" id="UP000309128">
    <property type="component" value="Unassembled WGS sequence"/>
</dbReference>
<sequence length="198" mass="21007">MGRTASRSLTGLAAVVATAAVCLAVPQAASASSACDSSLVAPAGSLIGGLWRSNGGERSVFGCPATKEFGYPDKKGSWQRFRNGKIVWSPNLGNDTLVRVFQKGDNIVFKWSGLGRDWDYFNVRWSKDGGKATQVQTGRLTPWSGQYRMAPYVQGGVGTTTNGHGSDTFAYVVQGCDKTTFGSDCGPWSIPTSISLAH</sequence>
<evidence type="ECO:0000256" key="1">
    <source>
        <dbReference type="SAM" id="SignalP"/>
    </source>
</evidence>
<dbReference type="RefSeq" id="WP_138665275.1">
    <property type="nucleotide sequence ID" value="NZ_VCKY01000016.1"/>
</dbReference>
<feature type="signal peptide" evidence="1">
    <location>
        <begin position="1"/>
        <end position="24"/>
    </location>
</feature>
<keyword evidence="1" id="KW-0732">Signal</keyword>
<keyword evidence="3" id="KW-1185">Reference proteome</keyword>
<organism evidence="2 3">
    <name type="scientific">Nonomuraea turkmeniaca</name>
    <dbReference type="NCBI Taxonomy" id="103838"/>
    <lineage>
        <taxon>Bacteria</taxon>
        <taxon>Bacillati</taxon>
        <taxon>Actinomycetota</taxon>
        <taxon>Actinomycetes</taxon>
        <taxon>Streptosporangiales</taxon>
        <taxon>Streptosporangiaceae</taxon>
        <taxon>Nonomuraea</taxon>
    </lineage>
</organism>
<dbReference type="EMBL" id="VCKY01000016">
    <property type="protein sequence ID" value="TMR23734.1"/>
    <property type="molecule type" value="Genomic_DNA"/>
</dbReference>
<dbReference type="PROSITE" id="PS51257">
    <property type="entry name" value="PROKAR_LIPOPROTEIN"/>
    <property type="match status" value="1"/>
</dbReference>
<comment type="caution">
    <text evidence="2">The sequence shown here is derived from an EMBL/GenBank/DDBJ whole genome shotgun (WGS) entry which is preliminary data.</text>
</comment>
<proteinExistence type="predicted"/>
<accession>A0A5S4FTM8</accession>
<evidence type="ECO:0000313" key="2">
    <source>
        <dbReference type="EMBL" id="TMR23734.1"/>
    </source>
</evidence>
<dbReference type="AlphaFoldDB" id="A0A5S4FTM8"/>
<evidence type="ECO:0000313" key="3">
    <source>
        <dbReference type="Proteomes" id="UP000309128"/>
    </source>
</evidence>
<dbReference type="InterPro" id="IPR013207">
    <property type="entry name" value="LGFP"/>
</dbReference>
<evidence type="ECO:0008006" key="4">
    <source>
        <dbReference type="Google" id="ProtNLM"/>
    </source>
</evidence>
<gene>
    <name evidence="2" type="ORF">ETD86_07000</name>
</gene>
<name>A0A5S4FTM8_9ACTN</name>
<protein>
    <recommendedName>
        <fullName evidence="4">LGFP repeat-containing protein</fullName>
    </recommendedName>
</protein>
<reference evidence="2 3" key="1">
    <citation type="submission" date="2019-05" db="EMBL/GenBank/DDBJ databases">
        <title>Draft genome sequence of Nonomuraea turkmeniaca DSM 43926.</title>
        <authorList>
            <person name="Saricaoglu S."/>
            <person name="Isik K."/>
        </authorList>
    </citation>
    <scope>NUCLEOTIDE SEQUENCE [LARGE SCALE GENOMIC DNA]</scope>
    <source>
        <strain evidence="2 3">DSM 43926</strain>
    </source>
</reference>